<keyword evidence="1" id="KW-0472">Membrane</keyword>
<protein>
    <submittedName>
        <fullName evidence="2">Uncharacterized protein</fullName>
    </submittedName>
</protein>
<feature type="transmembrane region" description="Helical" evidence="1">
    <location>
        <begin position="48"/>
        <end position="66"/>
    </location>
</feature>
<dbReference type="AlphaFoldDB" id="A0A974A265"/>
<proteinExistence type="predicted"/>
<gene>
    <name evidence="2" type="ORF">HAP48_018755</name>
</gene>
<keyword evidence="1" id="KW-0812">Transmembrane</keyword>
<dbReference type="EMBL" id="JAAOLE020000001">
    <property type="protein sequence ID" value="NVI44954.1"/>
    <property type="molecule type" value="Genomic_DNA"/>
</dbReference>
<evidence type="ECO:0000256" key="1">
    <source>
        <dbReference type="SAM" id="Phobius"/>
    </source>
</evidence>
<comment type="caution">
    <text evidence="2">The sequence shown here is derived from an EMBL/GenBank/DDBJ whole genome shotgun (WGS) entry which is preliminary data.</text>
</comment>
<dbReference type="RefSeq" id="WP_166204375.1">
    <property type="nucleotide sequence ID" value="NZ_CP088285.1"/>
</dbReference>
<name>A0A974A265_9BRAD</name>
<organism evidence="2">
    <name type="scientific">Bradyrhizobium septentrionale</name>
    <dbReference type="NCBI Taxonomy" id="1404411"/>
    <lineage>
        <taxon>Bacteria</taxon>
        <taxon>Pseudomonadati</taxon>
        <taxon>Pseudomonadota</taxon>
        <taxon>Alphaproteobacteria</taxon>
        <taxon>Hyphomicrobiales</taxon>
        <taxon>Nitrobacteraceae</taxon>
        <taxon>Bradyrhizobium</taxon>
    </lineage>
</organism>
<sequence>MIGAAVIAALTIAGLCLLARSALRLAILLLKLCFVLYRMFVIVIQGNDYVGGIAGASALLICAYVVTR</sequence>
<keyword evidence="1" id="KW-1133">Transmembrane helix</keyword>
<reference evidence="2" key="1">
    <citation type="submission" date="2020-06" db="EMBL/GenBank/DDBJ databases">
        <title>Whole Genome Sequence of Bradyrhizobium sp. Strain 1S1.</title>
        <authorList>
            <person name="Bromfield E.S.P."/>
            <person name="Cloutier S."/>
        </authorList>
    </citation>
    <scope>NUCLEOTIDE SEQUENCE [LARGE SCALE GENOMIC DNA]</scope>
    <source>
        <strain evidence="2">1S1</strain>
    </source>
</reference>
<accession>A0A974A265</accession>
<evidence type="ECO:0000313" key="2">
    <source>
        <dbReference type="EMBL" id="NVI44954.1"/>
    </source>
</evidence>